<feature type="non-terminal residue" evidence="1">
    <location>
        <position position="1"/>
    </location>
</feature>
<organism evidence="1 2">
    <name type="scientific">Pristionchus entomophagus</name>
    <dbReference type="NCBI Taxonomy" id="358040"/>
    <lineage>
        <taxon>Eukaryota</taxon>
        <taxon>Metazoa</taxon>
        <taxon>Ecdysozoa</taxon>
        <taxon>Nematoda</taxon>
        <taxon>Chromadorea</taxon>
        <taxon>Rhabditida</taxon>
        <taxon>Rhabditina</taxon>
        <taxon>Diplogasteromorpha</taxon>
        <taxon>Diplogasteroidea</taxon>
        <taxon>Neodiplogasteridae</taxon>
        <taxon>Pristionchus</taxon>
    </lineage>
</organism>
<keyword evidence="2" id="KW-1185">Reference proteome</keyword>
<evidence type="ECO:0000313" key="2">
    <source>
        <dbReference type="Proteomes" id="UP001432027"/>
    </source>
</evidence>
<protein>
    <submittedName>
        <fullName evidence="1">Uncharacterized protein</fullName>
    </submittedName>
</protein>
<accession>A0AAV5SQ62</accession>
<evidence type="ECO:0000313" key="1">
    <source>
        <dbReference type="EMBL" id="GMS85512.1"/>
    </source>
</evidence>
<sequence>LLGTMGVSNGELVPYAAADIWELHRENATVRDALSIQMWYRNDSSVQLTLPGCDSECPLSTFNAIIAPLTINSTEQLDQMCSSASPFIGTYFLPFLLYFVSWL</sequence>
<dbReference type="Gene3D" id="3.40.50.1240">
    <property type="entry name" value="Phosphoglycerate mutase-like"/>
    <property type="match status" value="1"/>
</dbReference>
<gene>
    <name evidence="1" type="ORF">PENTCL1PPCAC_7687</name>
</gene>
<dbReference type="AlphaFoldDB" id="A0AAV5SQ62"/>
<dbReference type="EMBL" id="BTSX01000002">
    <property type="protein sequence ID" value="GMS85512.1"/>
    <property type="molecule type" value="Genomic_DNA"/>
</dbReference>
<name>A0AAV5SQ62_9BILA</name>
<proteinExistence type="predicted"/>
<comment type="caution">
    <text evidence="1">The sequence shown here is derived from an EMBL/GenBank/DDBJ whole genome shotgun (WGS) entry which is preliminary data.</text>
</comment>
<dbReference type="SUPFAM" id="SSF53254">
    <property type="entry name" value="Phosphoglycerate mutase-like"/>
    <property type="match status" value="1"/>
</dbReference>
<dbReference type="Proteomes" id="UP001432027">
    <property type="component" value="Unassembled WGS sequence"/>
</dbReference>
<dbReference type="InterPro" id="IPR029033">
    <property type="entry name" value="His_PPase_superfam"/>
</dbReference>
<dbReference type="GO" id="GO:0016791">
    <property type="term" value="F:phosphatase activity"/>
    <property type="evidence" value="ECO:0007669"/>
    <property type="project" value="UniProtKB-ARBA"/>
</dbReference>
<reference evidence="1" key="1">
    <citation type="submission" date="2023-10" db="EMBL/GenBank/DDBJ databases">
        <title>Genome assembly of Pristionchus species.</title>
        <authorList>
            <person name="Yoshida K."/>
            <person name="Sommer R.J."/>
        </authorList>
    </citation>
    <scope>NUCLEOTIDE SEQUENCE</scope>
    <source>
        <strain evidence="1">RS0144</strain>
    </source>
</reference>